<keyword evidence="1" id="KW-0472">Membrane</keyword>
<reference evidence="2 3" key="1">
    <citation type="journal article" date="2018" name="Nat. Genet.">
        <title>The Rosa genome provides new insights in the design of modern roses.</title>
        <authorList>
            <person name="Bendahmane M."/>
        </authorList>
    </citation>
    <scope>NUCLEOTIDE SEQUENCE [LARGE SCALE GENOMIC DNA]</scope>
    <source>
        <strain evidence="3">cv. Old Blush</strain>
    </source>
</reference>
<keyword evidence="1" id="KW-0812">Transmembrane</keyword>
<evidence type="ECO:0000256" key="1">
    <source>
        <dbReference type="SAM" id="Phobius"/>
    </source>
</evidence>
<name>A0A2P6P997_ROSCH</name>
<evidence type="ECO:0000313" key="3">
    <source>
        <dbReference type="Proteomes" id="UP000238479"/>
    </source>
</evidence>
<organism evidence="2 3">
    <name type="scientific">Rosa chinensis</name>
    <name type="common">China rose</name>
    <dbReference type="NCBI Taxonomy" id="74649"/>
    <lineage>
        <taxon>Eukaryota</taxon>
        <taxon>Viridiplantae</taxon>
        <taxon>Streptophyta</taxon>
        <taxon>Embryophyta</taxon>
        <taxon>Tracheophyta</taxon>
        <taxon>Spermatophyta</taxon>
        <taxon>Magnoliopsida</taxon>
        <taxon>eudicotyledons</taxon>
        <taxon>Gunneridae</taxon>
        <taxon>Pentapetalae</taxon>
        <taxon>rosids</taxon>
        <taxon>fabids</taxon>
        <taxon>Rosales</taxon>
        <taxon>Rosaceae</taxon>
        <taxon>Rosoideae</taxon>
        <taxon>Rosoideae incertae sedis</taxon>
        <taxon>Rosa</taxon>
    </lineage>
</organism>
<comment type="caution">
    <text evidence="2">The sequence shown here is derived from an EMBL/GenBank/DDBJ whole genome shotgun (WGS) entry which is preliminary data.</text>
</comment>
<accession>A0A2P6P997</accession>
<feature type="transmembrane region" description="Helical" evidence="1">
    <location>
        <begin position="31"/>
        <end position="53"/>
    </location>
</feature>
<dbReference type="Proteomes" id="UP000238479">
    <property type="component" value="Chromosome 7"/>
</dbReference>
<dbReference type="Gramene" id="PRQ18506">
    <property type="protein sequence ID" value="PRQ18506"/>
    <property type="gene ID" value="RchiOBHm_Chr7g0206771"/>
</dbReference>
<dbReference type="EMBL" id="PDCK01000045">
    <property type="protein sequence ID" value="PRQ18506.1"/>
    <property type="molecule type" value="Genomic_DNA"/>
</dbReference>
<gene>
    <name evidence="2" type="ORF">RchiOBHm_Chr7g0206771</name>
</gene>
<protein>
    <submittedName>
        <fullName evidence="2">Uncharacterized protein</fullName>
    </submittedName>
</protein>
<keyword evidence="3" id="KW-1185">Reference proteome</keyword>
<proteinExistence type="predicted"/>
<dbReference type="AlphaFoldDB" id="A0A2P6P997"/>
<sequence length="60" mass="6987">MQCSLYFSERLGVMFLLWPLTNSLVQKYVNLVAKCMVICICLWPVVIYFGCFISSRELIC</sequence>
<evidence type="ECO:0000313" key="2">
    <source>
        <dbReference type="EMBL" id="PRQ18506.1"/>
    </source>
</evidence>
<keyword evidence="1" id="KW-1133">Transmembrane helix</keyword>